<sequence>VLADGADRSGAGAGRGGDGPTRARLPGAHRRRRPDRAAGVDARGVPQDARAADLAARALRDRRDAPRGELGDARPHPRAEGDPPRQGAGRGGARALPVQRGRDAGRVARRAHRAAQHGEGQVLEHLQLPHAHLGRHGDDRLAGGRRGDHEPGAAAALLVRPLRAGDGAHLQGGELPPAAGLPVARHALPGHGRAEGDGAGRARPVVVAVAHDVRPAGRRVGAQRAVGQVEDQAVHQRRAAAALRGPDGAAGRVPGAHRARPEPALERRARALRLRRDRLGGVLRGAQGQRPLQPRAAAGPRVGARRRPVGARRRGGVRREARGRRGARRGRL</sequence>
<feature type="non-terminal residue" evidence="2">
    <location>
        <position position="332"/>
    </location>
</feature>
<dbReference type="AlphaFoldDB" id="A0A6J4L4G5"/>
<feature type="compositionally biased region" description="Basic and acidic residues" evidence="1">
    <location>
        <begin position="58"/>
        <end position="83"/>
    </location>
</feature>
<reference evidence="2" key="1">
    <citation type="submission" date="2020-02" db="EMBL/GenBank/DDBJ databases">
        <authorList>
            <person name="Meier V. D."/>
        </authorList>
    </citation>
    <scope>NUCLEOTIDE SEQUENCE</scope>
    <source>
        <strain evidence="2">AVDCRST_MAG40</strain>
    </source>
</reference>
<feature type="region of interest" description="Disordered" evidence="1">
    <location>
        <begin position="239"/>
        <end position="260"/>
    </location>
</feature>
<proteinExistence type="predicted"/>
<feature type="non-terminal residue" evidence="2">
    <location>
        <position position="1"/>
    </location>
</feature>
<dbReference type="EC" id="1.14.13.149" evidence="2"/>
<keyword evidence="2" id="KW-0560">Oxidoreductase</keyword>
<name>A0A6J4L4G5_9BACT</name>
<dbReference type="EMBL" id="CADCTX010000475">
    <property type="protein sequence ID" value="CAA9322001.1"/>
    <property type="molecule type" value="Genomic_DNA"/>
</dbReference>
<feature type="compositionally biased region" description="Basic residues" evidence="1">
    <location>
        <begin position="303"/>
        <end position="332"/>
    </location>
</feature>
<accession>A0A6J4L4G5</accession>
<organism evidence="2">
    <name type="scientific">uncultured Gemmatimonadaceae bacterium</name>
    <dbReference type="NCBI Taxonomy" id="246130"/>
    <lineage>
        <taxon>Bacteria</taxon>
        <taxon>Pseudomonadati</taxon>
        <taxon>Gemmatimonadota</taxon>
        <taxon>Gemmatimonadia</taxon>
        <taxon>Gemmatimonadales</taxon>
        <taxon>Gemmatimonadaceae</taxon>
        <taxon>environmental samples</taxon>
    </lineage>
</organism>
<evidence type="ECO:0000313" key="2">
    <source>
        <dbReference type="EMBL" id="CAA9322001.1"/>
    </source>
</evidence>
<feature type="compositionally biased region" description="Low complexity" evidence="1">
    <location>
        <begin position="239"/>
        <end position="252"/>
    </location>
</feature>
<feature type="region of interest" description="Disordered" evidence="1">
    <location>
        <begin position="1"/>
        <end position="123"/>
    </location>
</feature>
<gene>
    <name evidence="2" type="ORF">AVDCRST_MAG40-1507</name>
</gene>
<feature type="region of interest" description="Disordered" evidence="1">
    <location>
        <begin position="282"/>
        <end position="332"/>
    </location>
</feature>
<feature type="compositionally biased region" description="Low complexity" evidence="1">
    <location>
        <begin position="37"/>
        <end position="57"/>
    </location>
</feature>
<dbReference type="GO" id="GO:0097266">
    <property type="term" value="F:phenylacetyl-CoA 1,2-epoxidase activity"/>
    <property type="evidence" value="ECO:0007669"/>
    <property type="project" value="UniProtKB-EC"/>
</dbReference>
<evidence type="ECO:0000256" key="1">
    <source>
        <dbReference type="SAM" id="MobiDB-lite"/>
    </source>
</evidence>
<protein>
    <submittedName>
        <fullName evidence="2">1,2-phenylacetyl-CoA epoxidase, subunit A</fullName>
        <ecNumber evidence="2">1.14.13.149</ecNumber>
    </submittedName>
</protein>
<feature type="compositionally biased region" description="Low complexity" evidence="1">
    <location>
        <begin position="1"/>
        <end position="10"/>
    </location>
</feature>